<dbReference type="Proteomes" id="UP000075230">
    <property type="component" value="Unassembled WGS sequence"/>
</dbReference>
<evidence type="ECO:0000313" key="2">
    <source>
        <dbReference type="Proteomes" id="UP000075230"/>
    </source>
</evidence>
<organism evidence="1 2">
    <name type="scientific">Aspergillus kawachii</name>
    <name type="common">White koji mold</name>
    <name type="synonym">Aspergillus awamori var. kawachi</name>
    <dbReference type="NCBI Taxonomy" id="1069201"/>
    <lineage>
        <taxon>Eukaryota</taxon>
        <taxon>Fungi</taxon>
        <taxon>Dikarya</taxon>
        <taxon>Ascomycota</taxon>
        <taxon>Pezizomycotina</taxon>
        <taxon>Eurotiomycetes</taxon>
        <taxon>Eurotiomycetidae</taxon>
        <taxon>Eurotiales</taxon>
        <taxon>Aspergillaceae</taxon>
        <taxon>Aspergillus</taxon>
        <taxon>Aspergillus subgen. Circumdati</taxon>
    </lineage>
</organism>
<name>A0A146FY15_ASPKA</name>
<dbReference type="AlphaFoldDB" id="A0A146FY15"/>
<keyword evidence="1" id="KW-0503">Monooxygenase</keyword>
<comment type="caution">
    <text evidence="1">The sequence shown here is derived from an EMBL/GenBank/DDBJ whole genome shotgun (WGS) entry which is preliminary data.</text>
</comment>
<accession>A0A146FY15</accession>
<reference evidence="1 2" key="1">
    <citation type="journal article" date="2016" name="DNA Res.">
        <title>Genome sequence of Aspergillus luchuensis NBRC 4314.</title>
        <authorList>
            <person name="Yamada O."/>
            <person name="Machida M."/>
            <person name="Hosoyama A."/>
            <person name="Goto M."/>
            <person name="Takahashi T."/>
            <person name="Futagami T."/>
            <person name="Yamagata Y."/>
            <person name="Takeuchi M."/>
            <person name="Kobayashi T."/>
            <person name="Koike H."/>
            <person name="Abe K."/>
            <person name="Asai K."/>
            <person name="Arita M."/>
            <person name="Fujita N."/>
            <person name="Fukuda K."/>
            <person name="Higa K."/>
            <person name="Horikawa H."/>
            <person name="Ishikawa T."/>
            <person name="Jinno K."/>
            <person name="Kato Y."/>
            <person name="Kirimura K."/>
            <person name="Mizutani O."/>
            <person name="Nakasone K."/>
            <person name="Sano M."/>
            <person name="Shiraishi Y."/>
            <person name="Tsukahara M."/>
            <person name="Gomi K."/>
        </authorList>
    </citation>
    <scope>NUCLEOTIDE SEQUENCE [LARGE SCALE GENOMIC DNA]</scope>
    <source>
        <strain evidence="1 2">RIB 2604</strain>
    </source>
</reference>
<evidence type="ECO:0000313" key="1">
    <source>
        <dbReference type="EMBL" id="GAT29862.1"/>
    </source>
</evidence>
<dbReference type="EMBL" id="BCWF01000030">
    <property type="protein sequence ID" value="GAT29862.1"/>
    <property type="molecule type" value="Genomic_DNA"/>
</dbReference>
<proteinExistence type="predicted"/>
<reference evidence="2" key="2">
    <citation type="submission" date="2016-02" db="EMBL/GenBank/DDBJ databases">
        <title>Genome sequencing of Aspergillus luchuensis NBRC 4314.</title>
        <authorList>
            <person name="Yamada O."/>
        </authorList>
    </citation>
    <scope>NUCLEOTIDE SEQUENCE [LARGE SCALE GENOMIC DNA]</scope>
    <source>
        <strain evidence="2">RIB 2604</strain>
    </source>
</reference>
<gene>
    <name evidence="1" type="ORF">RIB2604_03101960</name>
</gene>
<protein>
    <submittedName>
        <fullName evidence="1">Benzoate 4-monooxygenase cytochrome P450</fullName>
    </submittedName>
</protein>
<dbReference type="GO" id="GO:0004497">
    <property type="term" value="F:monooxygenase activity"/>
    <property type="evidence" value="ECO:0007669"/>
    <property type="project" value="UniProtKB-KW"/>
</dbReference>
<keyword evidence="1" id="KW-0560">Oxidoreductase</keyword>
<sequence>MGYVIEQASVPLSRDNAMVRRELLNVVEQFRQHLSERRDEDHGQLQTLKTKAAYNAWSARALHRV</sequence>